<dbReference type="SFLD" id="SFLDS00003">
    <property type="entry name" value="Haloacid_Dehalogenase"/>
    <property type="match status" value="1"/>
</dbReference>
<dbReference type="SUPFAM" id="SSF56784">
    <property type="entry name" value="HAD-like"/>
    <property type="match status" value="1"/>
</dbReference>
<comment type="caution">
    <text evidence="5">The sequence shown here is derived from an EMBL/GenBank/DDBJ whole genome shotgun (WGS) entry which is preliminary data.</text>
</comment>
<reference evidence="5 6" key="1">
    <citation type="journal article" date="2019" name="Microorganisms">
        <title>Paenibacillus lutrae sp. nov., A Chitinolytic Species Isolated from A River Otter in Castril Natural Park, Granada, Spain.</title>
        <authorList>
            <person name="Rodriguez M."/>
            <person name="Reina J.C."/>
            <person name="Bejar V."/>
            <person name="Llamas I."/>
        </authorList>
    </citation>
    <scope>NUCLEOTIDE SEQUENCE [LARGE SCALE GENOMIC DNA]</scope>
    <source>
        <strain evidence="5 6">N10</strain>
    </source>
</reference>
<dbReference type="RefSeq" id="WP_157331939.1">
    <property type="nucleotide sequence ID" value="NZ_RHLK01000001.1"/>
</dbReference>
<evidence type="ECO:0000256" key="2">
    <source>
        <dbReference type="ARBA" id="ARBA00022723"/>
    </source>
</evidence>
<evidence type="ECO:0000256" key="1">
    <source>
        <dbReference type="ARBA" id="ARBA00001946"/>
    </source>
</evidence>
<keyword evidence="4" id="KW-0460">Magnesium</keyword>
<dbReference type="Pfam" id="PF13419">
    <property type="entry name" value="HAD_2"/>
    <property type="match status" value="1"/>
</dbReference>
<dbReference type="InterPro" id="IPR051400">
    <property type="entry name" value="HAD-like_hydrolase"/>
</dbReference>
<dbReference type="PANTHER" id="PTHR46470">
    <property type="entry name" value="N-ACYLNEURAMINATE-9-PHOSPHATASE"/>
    <property type="match status" value="1"/>
</dbReference>
<dbReference type="InterPro" id="IPR036412">
    <property type="entry name" value="HAD-like_sf"/>
</dbReference>
<dbReference type="PANTHER" id="PTHR46470:SF2">
    <property type="entry name" value="GLYCERALDEHYDE 3-PHOSPHATE PHOSPHATASE"/>
    <property type="match status" value="1"/>
</dbReference>
<dbReference type="Gene3D" id="1.10.150.520">
    <property type="match status" value="1"/>
</dbReference>
<evidence type="ECO:0000256" key="4">
    <source>
        <dbReference type="ARBA" id="ARBA00022842"/>
    </source>
</evidence>
<dbReference type="OrthoDB" id="9809962at2"/>
<dbReference type="GO" id="GO:0046872">
    <property type="term" value="F:metal ion binding"/>
    <property type="evidence" value="ECO:0007669"/>
    <property type="project" value="UniProtKB-KW"/>
</dbReference>
<dbReference type="PRINTS" id="PR00413">
    <property type="entry name" value="HADHALOGNASE"/>
</dbReference>
<dbReference type="InterPro" id="IPR006439">
    <property type="entry name" value="HAD-SF_hydro_IA"/>
</dbReference>
<keyword evidence="3 5" id="KW-0378">Hydrolase</keyword>
<keyword evidence="6" id="KW-1185">Reference proteome</keyword>
<name>A0A7X3JXP2_9BACL</name>
<dbReference type="Gene3D" id="3.40.50.1000">
    <property type="entry name" value="HAD superfamily/HAD-like"/>
    <property type="match status" value="1"/>
</dbReference>
<sequence>MVTGVLFDLDGTLLDRNLSLLHFADAQYDSLFTTYAEDKQVFINRFIELDQRGYVWKDKVYQHLIEEYRLPYTWEELLDDYLNGFPKYAVSFPHTLPLLESLKKKGYKLGMITNGFKDFQSANIDALGIRSCFHDILISEQAGLRKPDPAIFRMAAERLQIKLDNCVYIGDHPVNDVAASRYAGMRGIWKEDNYYPDDFEYDGIVRDLLELEPILDKWTARI</sequence>
<protein>
    <submittedName>
        <fullName evidence="5">HAD-IA family hydrolase</fullName>
    </submittedName>
</protein>
<dbReference type="Proteomes" id="UP000490800">
    <property type="component" value="Unassembled WGS sequence"/>
</dbReference>
<comment type="cofactor">
    <cofactor evidence="1">
        <name>Mg(2+)</name>
        <dbReference type="ChEBI" id="CHEBI:18420"/>
    </cofactor>
</comment>
<dbReference type="InterPro" id="IPR023214">
    <property type="entry name" value="HAD_sf"/>
</dbReference>
<keyword evidence="2" id="KW-0479">Metal-binding</keyword>
<evidence type="ECO:0000256" key="3">
    <source>
        <dbReference type="ARBA" id="ARBA00022801"/>
    </source>
</evidence>
<dbReference type="SFLD" id="SFLDG01129">
    <property type="entry name" value="C1.5:_HAD__Beta-PGM__Phosphata"/>
    <property type="match status" value="1"/>
</dbReference>
<evidence type="ECO:0000313" key="6">
    <source>
        <dbReference type="Proteomes" id="UP000490800"/>
    </source>
</evidence>
<evidence type="ECO:0000313" key="5">
    <source>
        <dbReference type="EMBL" id="MVO98074.1"/>
    </source>
</evidence>
<proteinExistence type="predicted"/>
<gene>
    <name evidence="5" type="ORF">EDM21_00700</name>
</gene>
<dbReference type="InterPro" id="IPR041492">
    <property type="entry name" value="HAD_2"/>
</dbReference>
<accession>A0A7X3JXP2</accession>
<dbReference type="EMBL" id="RHLK01000001">
    <property type="protein sequence ID" value="MVO98074.1"/>
    <property type="molecule type" value="Genomic_DNA"/>
</dbReference>
<organism evidence="5 6">
    <name type="scientific">Paenibacillus lutrae</name>
    <dbReference type="NCBI Taxonomy" id="2078573"/>
    <lineage>
        <taxon>Bacteria</taxon>
        <taxon>Bacillati</taxon>
        <taxon>Bacillota</taxon>
        <taxon>Bacilli</taxon>
        <taxon>Bacillales</taxon>
        <taxon>Paenibacillaceae</taxon>
        <taxon>Paenibacillus</taxon>
    </lineage>
</organism>
<dbReference type="GO" id="GO:0044281">
    <property type="term" value="P:small molecule metabolic process"/>
    <property type="evidence" value="ECO:0007669"/>
    <property type="project" value="UniProtKB-ARBA"/>
</dbReference>
<dbReference type="GO" id="GO:0016791">
    <property type="term" value="F:phosphatase activity"/>
    <property type="evidence" value="ECO:0007669"/>
    <property type="project" value="TreeGrafter"/>
</dbReference>
<dbReference type="NCBIfam" id="TIGR01549">
    <property type="entry name" value="HAD-SF-IA-v1"/>
    <property type="match status" value="1"/>
</dbReference>
<dbReference type="AlphaFoldDB" id="A0A7X3JXP2"/>
<dbReference type="NCBIfam" id="TIGR01509">
    <property type="entry name" value="HAD-SF-IA-v3"/>
    <property type="match status" value="1"/>
</dbReference>